<accession>A0A918ZV35</accession>
<sequence>MSRTGNYIFDCATSGEFPKAPLSACPCGQGVLPSAAARLPADVTSGFGERAVVDAQRHLVAVEIGFAPPRTPGLHGFIGRIARLSSNDRLTTGEQGSILGRRVELW</sequence>
<keyword evidence="2" id="KW-1185">Reference proteome</keyword>
<dbReference type="AlphaFoldDB" id="A0A918ZV35"/>
<protein>
    <submittedName>
        <fullName evidence="1">Uncharacterized protein</fullName>
    </submittedName>
</protein>
<name>A0A918ZV35_9ACTN</name>
<gene>
    <name evidence="1" type="ORF">GCM10017771_93370</name>
</gene>
<reference evidence="1" key="2">
    <citation type="submission" date="2020-09" db="EMBL/GenBank/DDBJ databases">
        <authorList>
            <person name="Sun Q."/>
            <person name="Zhou Y."/>
        </authorList>
    </citation>
    <scope>NUCLEOTIDE SEQUENCE</scope>
    <source>
        <strain evidence="1">CGMCC 4.7403</strain>
    </source>
</reference>
<evidence type="ECO:0000313" key="1">
    <source>
        <dbReference type="EMBL" id="GHE69618.1"/>
    </source>
</evidence>
<evidence type="ECO:0000313" key="2">
    <source>
        <dbReference type="Proteomes" id="UP000603227"/>
    </source>
</evidence>
<comment type="caution">
    <text evidence="1">The sequence shown here is derived from an EMBL/GenBank/DDBJ whole genome shotgun (WGS) entry which is preliminary data.</text>
</comment>
<dbReference type="EMBL" id="BNAT01000074">
    <property type="protein sequence ID" value="GHE69618.1"/>
    <property type="molecule type" value="Genomic_DNA"/>
</dbReference>
<proteinExistence type="predicted"/>
<dbReference type="Proteomes" id="UP000603227">
    <property type="component" value="Unassembled WGS sequence"/>
</dbReference>
<organism evidence="1 2">
    <name type="scientific">Streptomyces capitiformicae</name>
    <dbReference type="NCBI Taxonomy" id="2014920"/>
    <lineage>
        <taxon>Bacteria</taxon>
        <taxon>Bacillati</taxon>
        <taxon>Actinomycetota</taxon>
        <taxon>Actinomycetes</taxon>
        <taxon>Kitasatosporales</taxon>
        <taxon>Streptomycetaceae</taxon>
        <taxon>Streptomyces</taxon>
    </lineage>
</organism>
<reference evidence="1" key="1">
    <citation type="journal article" date="2014" name="Int. J. Syst. Evol. Microbiol.">
        <title>Complete genome sequence of Corynebacterium casei LMG S-19264T (=DSM 44701T), isolated from a smear-ripened cheese.</title>
        <authorList>
            <consortium name="US DOE Joint Genome Institute (JGI-PGF)"/>
            <person name="Walter F."/>
            <person name="Albersmeier A."/>
            <person name="Kalinowski J."/>
            <person name="Ruckert C."/>
        </authorList>
    </citation>
    <scope>NUCLEOTIDE SEQUENCE</scope>
    <source>
        <strain evidence="1">CGMCC 4.7403</strain>
    </source>
</reference>